<sequence length="52" mass="5532">MTQTLAPTDSLTRELENLGRSHCASELLLAGETKSGKEAAPNNSTERATTQT</sequence>
<dbReference type="AlphaFoldDB" id="A0A3P6ERZ2"/>
<evidence type="ECO:0000256" key="1">
    <source>
        <dbReference type="SAM" id="MobiDB-lite"/>
    </source>
</evidence>
<protein>
    <submittedName>
        <fullName evidence="2">Uncharacterized protein</fullName>
    </submittedName>
</protein>
<proteinExistence type="predicted"/>
<name>A0A3P6ERZ2_BRAOL</name>
<gene>
    <name evidence="2" type="ORF">BOLC7T40792H</name>
</gene>
<evidence type="ECO:0000313" key="2">
    <source>
        <dbReference type="EMBL" id="VDD35232.1"/>
    </source>
</evidence>
<organism evidence="2">
    <name type="scientific">Brassica oleracea</name>
    <name type="common">Wild cabbage</name>
    <dbReference type="NCBI Taxonomy" id="3712"/>
    <lineage>
        <taxon>Eukaryota</taxon>
        <taxon>Viridiplantae</taxon>
        <taxon>Streptophyta</taxon>
        <taxon>Embryophyta</taxon>
        <taxon>Tracheophyta</taxon>
        <taxon>Spermatophyta</taxon>
        <taxon>Magnoliopsida</taxon>
        <taxon>eudicotyledons</taxon>
        <taxon>Gunneridae</taxon>
        <taxon>Pentapetalae</taxon>
        <taxon>rosids</taxon>
        <taxon>malvids</taxon>
        <taxon>Brassicales</taxon>
        <taxon>Brassicaceae</taxon>
        <taxon>Brassiceae</taxon>
        <taxon>Brassica</taxon>
    </lineage>
</organism>
<feature type="compositionally biased region" description="Polar residues" evidence="1">
    <location>
        <begin position="41"/>
        <end position="52"/>
    </location>
</feature>
<feature type="region of interest" description="Disordered" evidence="1">
    <location>
        <begin position="31"/>
        <end position="52"/>
    </location>
</feature>
<accession>A0A3P6ERZ2</accession>
<dbReference type="EMBL" id="LR031876">
    <property type="protein sequence ID" value="VDD35232.1"/>
    <property type="molecule type" value="Genomic_DNA"/>
</dbReference>
<reference evidence="2" key="1">
    <citation type="submission" date="2018-11" db="EMBL/GenBank/DDBJ databases">
        <authorList>
            <consortium name="Genoscope - CEA"/>
            <person name="William W."/>
        </authorList>
    </citation>
    <scope>NUCLEOTIDE SEQUENCE</scope>
</reference>